<sequence length="428" mass="48988">MELVPHASKWEIFDIVRCHIDSNVPLILGADIYNKKGTFMGGHAVTILGYQKEGEKLSLYVHDDRFGPFAKARVIENGGKSLPKSLRKQSDIKCLLTLQHKDSKGNWKPPHEYLNLSCLIIPTQKKVRISYNYPLRTCQLIVDEFENWLTELGEEAHTTFADTLTFSTRLYEVSEIKREILGLPLPRGKDCDRFKHDRASLLTQSCARFQWVGVFSFYGERAFSILFDATDIPQGNAITNIFIENQKYSALVLKLLKGYTVEEHCGSFIHLVYKYLNKDPQHDYNHHLDQTYGHLRAPQYLKPKEISNGDIKHNPYLQVYYERCEKSLDEIYGVVPKKQGLIWAIAADGGLLIGVDKGHPTLTGFKPARISGELKRTPPLWKINVKSGRYSRDYPDATRLLENALYKFKSIFPKSSDALHIEEPQPST</sequence>
<dbReference type="Proteomes" id="UP001144352">
    <property type="component" value="Unassembled WGS sequence"/>
</dbReference>
<gene>
    <name evidence="1" type="ORF">GHYDROH2_10500</name>
</gene>
<dbReference type="EMBL" id="BSDS01000001">
    <property type="protein sequence ID" value="GLI37549.1"/>
    <property type="molecule type" value="Genomic_DNA"/>
</dbReference>
<proteinExistence type="predicted"/>
<reference evidence="1" key="1">
    <citation type="submission" date="2022-12" db="EMBL/GenBank/DDBJ databases">
        <title>Reference genome sequencing for broad-spectrum identification of bacterial and archaeal isolates by mass spectrometry.</title>
        <authorList>
            <person name="Sekiguchi Y."/>
            <person name="Tourlousse D.M."/>
        </authorList>
    </citation>
    <scope>NUCLEOTIDE SEQUENCE</scope>
    <source>
        <strain evidence="1">H2</strain>
    </source>
</reference>
<comment type="caution">
    <text evidence="1">The sequence shown here is derived from an EMBL/GenBank/DDBJ whole genome shotgun (WGS) entry which is preliminary data.</text>
</comment>
<protein>
    <submittedName>
        <fullName evidence="1">Uncharacterized protein</fullName>
    </submittedName>
</protein>
<accession>A0A9W6FYS0</accession>
<evidence type="ECO:0000313" key="2">
    <source>
        <dbReference type="Proteomes" id="UP001144352"/>
    </source>
</evidence>
<organism evidence="1 2">
    <name type="scientific">Geobacter hydrogenophilus</name>
    <dbReference type="NCBI Taxonomy" id="40983"/>
    <lineage>
        <taxon>Bacteria</taxon>
        <taxon>Pseudomonadati</taxon>
        <taxon>Thermodesulfobacteriota</taxon>
        <taxon>Desulfuromonadia</taxon>
        <taxon>Geobacterales</taxon>
        <taxon>Geobacteraceae</taxon>
        <taxon>Geobacter</taxon>
    </lineage>
</organism>
<keyword evidence="2" id="KW-1185">Reference proteome</keyword>
<dbReference type="AlphaFoldDB" id="A0A9W6FYS0"/>
<name>A0A9W6FYS0_9BACT</name>
<evidence type="ECO:0000313" key="1">
    <source>
        <dbReference type="EMBL" id="GLI37549.1"/>
    </source>
</evidence>